<evidence type="ECO:0000313" key="2">
    <source>
        <dbReference type="EnsemblPlants" id="TraesCS3A02G516000.1"/>
    </source>
</evidence>
<name>A0A3B6EV15_WHEAT</name>
<organism evidence="2">
    <name type="scientific">Triticum aestivum</name>
    <name type="common">Wheat</name>
    <dbReference type="NCBI Taxonomy" id="4565"/>
    <lineage>
        <taxon>Eukaryota</taxon>
        <taxon>Viridiplantae</taxon>
        <taxon>Streptophyta</taxon>
        <taxon>Embryophyta</taxon>
        <taxon>Tracheophyta</taxon>
        <taxon>Spermatophyta</taxon>
        <taxon>Magnoliopsida</taxon>
        <taxon>Liliopsida</taxon>
        <taxon>Poales</taxon>
        <taxon>Poaceae</taxon>
        <taxon>BOP clade</taxon>
        <taxon>Pooideae</taxon>
        <taxon>Triticodae</taxon>
        <taxon>Triticeae</taxon>
        <taxon>Triticinae</taxon>
        <taxon>Triticum</taxon>
    </lineage>
</organism>
<sequence>MRNNRMFQSLGIGAIASMIRKTIGVQEGRSDEVQEGSGVINDDPEYNPKEDEVIDGEEVDDVVVNKTVKVQTLSCLEEEEELRNICCNASRKGDGPSSRTKKRILEPDEPALDRVTRQKANMVTATDHQESLLRMDSETSVQMGDELPPMDEDAMTTKTRLRKGKGLERITKSLGSKVPIQIAEGMKRPEKPLQAAKLASECGLVARSHLPVLPHLKLYKKNASLLEKYIGKVAANFEMNTDWETIKTACKDILQKNSKNRRHQIKKKYFDTLAANKVSIKSPVPDLTDGEWQALVEMWSTPRHKETYVSNKMNREKVMYNQRTGSRHYTAHIFATKEERKGEELSAIDLFKATHNSKKHGFSEPVKTAIVI</sequence>
<dbReference type="Gramene" id="TraesLDM3A03G01521950.1">
    <property type="protein sequence ID" value="TraesLDM3A03G01521950.1"/>
    <property type="gene ID" value="TraesLDM3A03G01521950"/>
</dbReference>
<protein>
    <submittedName>
        <fullName evidence="2">Uncharacterized protein</fullName>
    </submittedName>
</protein>
<evidence type="ECO:0000313" key="3">
    <source>
        <dbReference type="Proteomes" id="UP000019116"/>
    </source>
</evidence>
<dbReference type="PANTHER" id="PTHR33063">
    <property type="entry name" value="OS02G0583500 PROTEIN"/>
    <property type="match status" value="1"/>
</dbReference>
<dbReference type="EnsemblPlants" id="TraesCS3A02G516000.1">
    <property type="protein sequence ID" value="TraesCS3A02G516000.1"/>
    <property type="gene ID" value="TraesCS3A02G516000"/>
</dbReference>
<dbReference type="OrthoDB" id="693022at2759"/>
<dbReference type="Pfam" id="PF03004">
    <property type="entry name" value="Transposase_24"/>
    <property type="match status" value="1"/>
</dbReference>
<dbReference type="Gramene" id="TraesNOR3A03G01542840.1">
    <property type="protein sequence ID" value="TraesNOR3A03G01542840.1"/>
    <property type="gene ID" value="TraesNOR3A03G01542840"/>
</dbReference>
<dbReference type="Proteomes" id="UP000019116">
    <property type="component" value="Chromosome 3A"/>
</dbReference>
<dbReference type="InterPro" id="IPR004252">
    <property type="entry name" value="Probable_transposase_24"/>
</dbReference>
<dbReference type="OMA" id="VAANFEM"/>
<reference evidence="2" key="2">
    <citation type="submission" date="2018-10" db="UniProtKB">
        <authorList>
            <consortium name="EnsemblPlants"/>
        </authorList>
    </citation>
    <scope>IDENTIFICATION</scope>
</reference>
<dbReference type="Gramene" id="TraesCS3A03G1216100.1">
    <property type="protein sequence ID" value="TraesCS3A03G1216100.1.CDS"/>
    <property type="gene ID" value="TraesCS3A03G1216100"/>
</dbReference>
<dbReference type="Gramene" id="TraesCS3A02G516000.1">
    <property type="protein sequence ID" value="TraesCS3A02G516000.1"/>
    <property type="gene ID" value="TraesCS3A02G516000"/>
</dbReference>
<proteinExistence type="predicted"/>
<accession>A0A3B6EV15</accession>
<keyword evidence="3" id="KW-1185">Reference proteome</keyword>
<feature type="region of interest" description="Disordered" evidence="1">
    <location>
        <begin position="28"/>
        <end position="48"/>
    </location>
</feature>
<reference evidence="2" key="1">
    <citation type="submission" date="2018-08" db="EMBL/GenBank/DDBJ databases">
        <authorList>
            <person name="Rossello M."/>
        </authorList>
    </citation>
    <scope>NUCLEOTIDE SEQUENCE [LARGE SCALE GENOMIC DNA]</scope>
    <source>
        <strain evidence="2">cv. Chinese Spring</strain>
    </source>
</reference>
<evidence type="ECO:0000256" key="1">
    <source>
        <dbReference type="SAM" id="MobiDB-lite"/>
    </source>
</evidence>
<dbReference type="AlphaFoldDB" id="A0A3B6EV15"/>
<dbReference type="PANTHER" id="PTHR33063:SF16">
    <property type="entry name" value="OS02G0241300 PROTEIN"/>
    <property type="match status" value="1"/>
</dbReference>